<reference evidence="3 4" key="1">
    <citation type="submission" date="2016-02" db="EMBL/GenBank/DDBJ databases">
        <title>Draft genome sequence of Hydrogenophaga sp. LPB0072.</title>
        <authorList>
            <person name="Shin S.-K."/>
            <person name="Yi H."/>
        </authorList>
    </citation>
    <scope>NUCLEOTIDE SEQUENCE [LARGE SCALE GENOMIC DNA]</scope>
    <source>
        <strain evidence="3 4">LPB0072</strain>
    </source>
</reference>
<protein>
    <submittedName>
        <fullName evidence="2">Uncharacterized protein</fullName>
    </submittedName>
</protein>
<keyword evidence="1" id="KW-1133">Transmembrane helix</keyword>
<feature type="transmembrane region" description="Helical" evidence="1">
    <location>
        <begin position="81"/>
        <end position="101"/>
    </location>
</feature>
<sequence length="105" mass="11900">MDATDAFFTQTIVGAPLTVLMGRRLRAENSGLQGLEVDLPTGQNRLTRVWHDWFVLNHTDDAPGSTRKRPGVLRRKLERHALWVAVFGLLSLAMTAIYWGVVQWK</sequence>
<dbReference type="OrthoDB" id="8910156at2"/>
<gene>
    <name evidence="2" type="ORF">LPB072_09945</name>
    <name evidence="3" type="ORF">LPB72_07425</name>
</gene>
<evidence type="ECO:0000313" key="3">
    <source>
        <dbReference type="EMBL" id="OAD42730.1"/>
    </source>
</evidence>
<dbReference type="Proteomes" id="UP000185680">
    <property type="component" value="Chromosome"/>
</dbReference>
<keyword evidence="1" id="KW-0472">Membrane</keyword>
<keyword evidence="1" id="KW-0812">Transmembrane</keyword>
<evidence type="ECO:0000313" key="4">
    <source>
        <dbReference type="Proteomes" id="UP000185657"/>
    </source>
</evidence>
<dbReference type="EMBL" id="CP017476">
    <property type="protein sequence ID" value="AOW13125.1"/>
    <property type="molecule type" value="Genomic_DNA"/>
</dbReference>
<dbReference type="RefSeq" id="WP_066088138.1">
    <property type="nucleotide sequence ID" value="NZ_CP017476.1"/>
</dbReference>
<evidence type="ECO:0000313" key="5">
    <source>
        <dbReference type="Proteomes" id="UP000185680"/>
    </source>
</evidence>
<name>A0A163CJD0_9BURK</name>
<evidence type="ECO:0000256" key="1">
    <source>
        <dbReference type="SAM" id="Phobius"/>
    </source>
</evidence>
<dbReference type="AlphaFoldDB" id="A0A163CJD0"/>
<evidence type="ECO:0000313" key="2">
    <source>
        <dbReference type="EMBL" id="AOW13125.1"/>
    </source>
</evidence>
<proteinExistence type="predicted"/>
<dbReference type="Proteomes" id="UP000185657">
    <property type="component" value="Unassembled WGS sequence"/>
</dbReference>
<accession>A0A163CJD0</accession>
<organism evidence="2 5">
    <name type="scientific">Hydrogenophaga crassostreae</name>
    <dbReference type="NCBI Taxonomy" id="1763535"/>
    <lineage>
        <taxon>Bacteria</taxon>
        <taxon>Pseudomonadati</taxon>
        <taxon>Pseudomonadota</taxon>
        <taxon>Betaproteobacteria</taxon>
        <taxon>Burkholderiales</taxon>
        <taxon>Comamonadaceae</taxon>
        <taxon>Hydrogenophaga</taxon>
    </lineage>
</organism>
<dbReference type="EMBL" id="LVWD01000007">
    <property type="protein sequence ID" value="OAD42730.1"/>
    <property type="molecule type" value="Genomic_DNA"/>
</dbReference>
<dbReference type="STRING" id="1763535.LPB072_09945"/>
<keyword evidence="4" id="KW-1185">Reference proteome</keyword>
<dbReference type="KEGG" id="hyl:LPB072_09945"/>
<reference evidence="2 5" key="2">
    <citation type="submission" date="2016-10" db="EMBL/GenBank/DDBJ databases">
        <title>Hydorgenophaga sp. LPB0072 isolated from gastropod.</title>
        <authorList>
            <person name="Kim E."/>
            <person name="Yi H."/>
        </authorList>
    </citation>
    <scope>NUCLEOTIDE SEQUENCE [LARGE SCALE GENOMIC DNA]</scope>
    <source>
        <strain evidence="2 5">LPB0072</strain>
    </source>
</reference>